<keyword evidence="3" id="KW-1133">Transmembrane helix</keyword>
<evidence type="ECO:0000256" key="1">
    <source>
        <dbReference type="PROSITE-ProRule" id="PRU00339"/>
    </source>
</evidence>
<proteinExistence type="predicted"/>
<dbReference type="Pfam" id="PF13174">
    <property type="entry name" value="TPR_6"/>
    <property type="match status" value="1"/>
</dbReference>
<evidence type="ECO:0000313" key="4">
    <source>
        <dbReference type="EMBL" id="CAK9205629.1"/>
    </source>
</evidence>
<dbReference type="Pfam" id="PF00515">
    <property type="entry name" value="TPR_1"/>
    <property type="match status" value="1"/>
</dbReference>
<organism evidence="4 5">
    <name type="scientific">Sphagnum troendelagicum</name>
    <dbReference type="NCBI Taxonomy" id="128251"/>
    <lineage>
        <taxon>Eukaryota</taxon>
        <taxon>Viridiplantae</taxon>
        <taxon>Streptophyta</taxon>
        <taxon>Embryophyta</taxon>
        <taxon>Bryophyta</taxon>
        <taxon>Sphagnophytina</taxon>
        <taxon>Sphagnopsida</taxon>
        <taxon>Sphagnales</taxon>
        <taxon>Sphagnaceae</taxon>
        <taxon>Sphagnum</taxon>
    </lineage>
</organism>
<dbReference type="InterPro" id="IPR044650">
    <property type="entry name" value="SRFR1-like"/>
</dbReference>
<feature type="repeat" description="TPR" evidence="1">
    <location>
        <begin position="240"/>
        <end position="273"/>
    </location>
</feature>
<keyword evidence="5" id="KW-1185">Reference proteome</keyword>
<gene>
    <name evidence="4" type="ORF">CSSPTR1EN2_LOCUS7944</name>
</gene>
<keyword evidence="3" id="KW-0472">Membrane</keyword>
<dbReference type="EMBL" id="OZ019907">
    <property type="protein sequence ID" value="CAK9205629.1"/>
    <property type="molecule type" value="Genomic_DNA"/>
</dbReference>
<feature type="transmembrane region" description="Helical" evidence="3">
    <location>
        <begin position="867"/>
        <end position="893"/>
    </location>
</feature>
<name>A0ABP0TUS9_9BRYO</name>
<dbReference type="PANTHER" id="PTHR44749:SF1">
    <property type="entry name" value="TETRATRICOPEPTIDE-LIKE HELICAL DOMAIN-CONTAINING PROTEIN"/>
    <property type="match status" value="1"/>
</dbReference>
<feature type="region of interest" description="Disordered" evidence="2">
    <location>
        <begin position="613"/>
        <end position="661"/>
    </location>
</feature>
<dbReference type="Proteomes" id="UP001497512">
    <property type="component" value="Chromosome 15"/>
</dbReference>
<evidence type="ECO:0000256" key="3">
    <source>
        <dbReference type="SAM" id="Phobius"/>
    </source>
</evidence>
<sequence length="964" mass="106998">MASSGSDRSSGDADAISRAVAEACKAQEWSKGIRLLNKLPDTITSPRLLCNRAWCYSKLELHKHVIKDCDKALELNPSTLEAYLYKGQALAALNRTQEACQVWEQGCNAAQGLSTELPLVVELHMLAMQAQSSGLLMHTATDVAQPPITTIKSSSRGMATTVVSSAKKNKGTFFSPLNLDSDVIEHIEGGPRNKQLNHHGLQSLTLDIRLSKGIGQVNRGNYEEAISIFNMLLEENPKSCDALLGRGTAYAFLRKLEIAITDFSKAIEVDPTVGEAWKRRGQARAAIGATTKALEDLTKAMELEPGSADLLHERGIVYYKLKDFGAAVNDLQECVVLDPKNKFAYNYLGLSLTSSGNYAEGIVAHRKAVELDTSYKEGWTHLAQSYKELADSDKAIECLQKAVALDGKYVQAYRLWGILLHGLGDHKNSVKKLSKGLELDLANLECLYMRASCYHALGEFSDAIKDYDLVLRMVINSAENRTLQHLSFYQREIALYTASKLASPFNRFDIDEDLDPIFKEAWCKRLLPTPSFKHQPSLNVMPKGGQLRQQDSALTRTKKMLLEAADEIGRLIQYNCPGFLRNIRQHRMAGLAALEIAQKVLYTWQAMHENPQELEDLKDSSAKSLRRSKRKSSNGRSGNRGGPQCSNKVGHPSNCRCQEDDDSMKGPIVSTWRDVFSIAVKWRQVSEPCDSVVWVDMLSEKEFKAGFGSHTPMVLGQAKVVRYHPNAERALQIVKDLIKVRHFVNDAANEVIDLSDPNKLVAVDATKSCFDLYKVIGTTFWVNTECMSTAKEGKILDGTRLTLQKTAAKGLEFSIRTPGTPDRWAEYDIEMTSAWEAVCDAYCNGAFGSTDVKELEPVRNGILRLCFYWYNFMPLARGTAVVGYITLLGLFLAANMKVTANIPENFQVDWEAILSPHLNMFTGAVQPWLYPSVSMETSWQTLPDVSATFGTTGAVISALSSYDM</sequence>
<feature type="repeat" description="TPR" evidence="1">
    <location>
        <begin position="376"/>
        <end position="409"/>
    </location>
</feature>
<dbReference type="Pfam" id="PF13181">
    <property type="entry name" value="TPR_8"/>
    <property type="match status" value="3"/>
</dbReference>
<evidence type="ECO:0008006" key="6">
    <source>
        <dbReference type="Google" id="ProtNLM"/>
    </source>
</evidence>
<evidence type="ECO:0000256" key="2">
    <source>
        <dbReference type="SAM" id="MobiDB-lite"/>
    </source>
</evidence>
<dbReference type="SMART" id="SM00028">
    <property type="entry name" value="TPR"/>
    <property type="match status" value="10"/>
</dbReference>
<dbReference type="PANTHER" id="PTHR44749">
    <property type="entry name" value="SUPPRESSOR OF RPS4-RLD 1"/>
    <property type="match status" value="1"/>
</dbReference>
<feature type="repeat" description="TPR" evidence="1">
    <location>
        <begin position="308"/>
        <end position="341"/>
    </location>
</feature>
<keyword evidence="1" id="KW-0802">TPR repeat</keyword>
<dbReference type="PROSITE" id="PS50005">
    <property type="entry name" value="TPR"/>
    <property type="match status" value="5"/>
</dbReference>
<feature type="repeat" description="TPR" evidence="1">
    <location>
        <begin position="206"/>
        <end position="239"/>
    </location>
</feature>
<feature type="repeat" description="TPR" evidence="1">
    <location>
        <begin position="274"/>
        <end position="307"/>
    </location>
</feature>
<accession>A0ABP0TUS9</accession>
<dbReference type="Gene3D" id="1.25.40.10">
    <property type="entry name" value="Tetratricopeptide repeat domain"/>
    <property type="match status" value="4"/>
</dbReference>
<dbReference type="InterPro" id="IPR011990">
    <property type="entry name" value="TPR-like_helical_dom_sf"/>
</dbReference>
<dbReference type="SUPFAM" id="SSF48452">
    <property type="entry name" value="TPR-like"/>
    <property type="match status" value="1"/>
</dbReference>
<dbReference type="Pfam" id="PF13432">
    <property type="entry name" value="TPR_16"/>
    <property type="match status" value="1"/>
</dbReference>
<dbReference type="InterPro" id="IPR019734">
    <property type="entry name" value="TPR_rpt"/>
</dbReference>
<evidence type="ECO:0000313" key="5">
    <source>
        <dbReference type="Proteomes" id="UP001497512"/>
    </source>
</evidence>
<protein>
    <recommendedName>
        <fullName evidence="6">Suppressor of RPS4-RLD 1</fullName>
    </recommendedName>
</protein>
<feature type="compositionally biased region" description="Basic residues" evidence="2">
    <location>
        <begin position="624"/>
        <end position="633"/>
    </location>
</feature>
<reference evidence="4" key="1">
    <citation type="submission" date="2024-02" db="EMBL/GenBank/DDBJ databases">
        <authorList>
            <consortium name="ELIXIR-Norway"/>
            <consortium name="Elixir Norway"/>
        </authorList>
    </citation>
    <scope>NUCLEOTIDE SEQUENCE</scope>
</reference>
<keyword evidence="3" id="KW-0812">Transmembrane</keyword>